<keyword evidence="5" id="KW-1185">Reference proteome</keyword>
<gene>
    <name evidence="4" type="primary">bclA_1</name>
    <name evidence="4" type="ORF">OCH7691_01556</name>
</gene>
<reference evidence="4 5" key="1">
    <citation type="submission" date="2017-03" db="EMBL/GenBank/DDBJ databases">
        <authorList>
            <person name="Afonso C.L."/>
            <person name="Miller P.J."/>
            <person name="Scott M.A."/>
            <person name="Spackman E."/>
            <person name="Goraichik I."/>
            <person name="Dimitrov K.M."/>
            <person name="Suarez D.L."/>
            <person name="Swayne D.E."/>
        </authorList>
    </citation>
    <scope>NUCLEOTIDE SEQUENCE [LARGE SCALE GENOMIC DNA]</scope>
    <source>
        <strain evidence="4 5">CECT 7691</strain>
    </source>
</reference>
<dbReference type="PANTHER" id="PTHR43352">
    <property type="entry name" value="ACETYL-COA SYNTHETASE"/>
    <property type="match status" value="1"/>
</dbReference>
<dbReference type="InParanoid" id="A0A1Y5SHT2"/>
<evidence type="ECO:0000259" key="2">
    <source>
        <dbReference type="Pfam" id="PF00501"/>
    </source>
</evidence>
<dbReference type="Gene3D" id="2.30.38.10">
    <property type="entry name" value="Luciferase, Domain 3"/>
    <property type="match status" value="1"/>
</dbReference>
<dbReference type="EC" id="6.2.1.25" evidence="4"/>
<evidence type="ECO:0000256" key="1">
    <source>
        <dbReference type="ARBA" id="ARBA00022598"/>
    </source>
</evidence>
<dbReference type="InterPro" id="IPR025110">
    <property type="entry name" value="AMP-bd_C"/>
</dbReference>
<dbReference type="PANTHER" id="PTHR43352:SF1">
    <property type="entry name" value="ANTHRANILATE--COA LIGASE"/>
    <property type="match status" value="1"/>
</dbReference>
<dbReference type="EMBL" id="FWFR01000001">
    <property type="protein sequence ID" value="SLN37949.1"/>
    <property type="molecule type" value="Genomic_DNA"/>
</dbReference>
<dbReference type="Proteomes" id="UP000193200">
    <property type="component" value="Unassembled WGS sequence"/>
</dbReference>
<dbReference type="RefSeq" id="WP_085882761.1">
    <property type="nucleotide sequence ID" value="NZ_FWFR01000001.1"/>
</dbReference>
<dbReference type="OrthoDB" id="9803968at2"/>
<dbReference type="GO" id="GO:0044550">
    <property type="term" value="P:secondary metabolite biosynthetic process"/>
    <property type="evidence" value="ECO:0007669"/>
    <property type="project" value="TreeGrafter"/>
</dbReference>
<accession>A0A1Y5SHT2</accession>
<protein>
    <submittedName>
        <fullName evidence="4">Benzoate--CoA ligase</fullName>
        <ecNumber evidence="4">6.2.1.25</ecNumber>
    </submittedName>
</protein>
<organism evidence="4 5">
    <name type="scientific">Oceanibacterium hippocampi</name>
    <dbReference type="NCBI Taxonomy" id="745714"/>
    <lineage>
        <taxon>Bacteria</taxon>
        <taxon>Pseudomonadati</taxon>
        <taxon>Pseudomonadota</taxon>
        <taxon>Alphaproteobacteria</taxon>
        <taxon>Sneathiellales</taxon>
        <taxon>Sneathiellaceae</taxon>
        <taxon>Oceanibacterium</taxon>
    </lineage>
</organism>
<feature type="domain" description="AMP-binding enzyme C-terminal" evidence="3">
    <location>
        <begin position="444"/>
        <end position="522"/>
    </location>
</feature>
<name>A0A1Y5SHT2_9PROT</name>
<dbReference type="GO" id="GO:0018858">
    <property type="term" value="F:benzoate-CoA ligase activity"/>
    <property type="evidence" value="ECO:0007669"/>
    <property type="project" value="UniProtKB-EC"/>
</dbReference>
<dbReference type="Gene3D" id="3.40.50.980">
    <property type="match status" value="1"/>
</dbReference>
<sequence>MPSPSSVEPGASPPRPVLPRDYNAASDFIDRHLAEGRGDKLAVIDDHGRYSYADIAERVNRAGNAFLALGILPEQRIALALLDTVDFYAAFWGALKIGAVPVPLNTLLTAEDYAYMLRDSRAVALLVSDALSPTLAKAAGDLPRLSHVIASGDGPSAFADAPRFAELCAAAGADLAAAETTPDDIAFWLYSSGSTGKPKGVVHLHGHLVQTAVLYGGGVLEAGPDDVFFSAAKLFFAYGLGNAMTFPLHVGGTAVLMAERPTPAAVMKRLKDFRPTIFFGVPTLYAAILGDRTIDRGASSDALRLCVSAGEALPEDVARRWTDRFGVPILDGIGSTEMLHIFLSNRVDATKLGSTGKAVPGYELKVVGDDGAELPPGELGELMVRGPSTAAFYWNNRAKTVATFQGDWCRTGDKYIADEAGFHTYAGRADDMLKVSGIWVSPFEVESALVGHDDVLEAAVVGHMDADELVKPKAYVVLRDGLAGDAAKTRELQDFVKSRLAPYKYPRWIEFRDELPKTATGKIQRFKLRG</sequence>
<dbReference type="Gene3D" id="3.30.300.30">
    <property type="match status" value="1"/>
</dbReference>
<dbReference type="Gene3D" id="3.40.50.12820">
    <property type="match status" value="1"/>
</dbReference>
<dbReference type="Pfam" id="PF13193">
    <property type="entry name" value="AMP-binding_C"/>
    <property type="match status" value="1"/>
</dbReference>
<evidence type="ECO:0000313" key="5">
    <source>
        <dbReference type="Proteomes" id="UP000193200"/>
    </source>
</evidence>
<keyword evidence="1 4" id="KW-0436">Ligase</keyword>
<feature type="domain" description="AMP-dependent synthetase/ligase" evidence="2">
    <location>
        <begin position="34"/>
        <end position="394"/>
    </location>
</feature>
<dbReference type="Pfam" id="PF00501">
    <property type="entry name" value="AMP-binding"/>
    <property type="match status" value="1"/>
</dbReference>
<dbReference type="InterPro" id="IPR045851">
    <property type="entry name" value="AMP-bd_C_sf"/>
</dbReference>
<dbReference type="NCBIfam" id="TIGR02262">
    <property type="entry name" value="benz_CoA_lig"/>
    <property type="match status" value="1"/>
</dbReference>
<evidence type="ECO:0000313" key="4">
    <source>
        <dbReference type="EMBL" id="SLN37949.1"/>
    </source>
</evidence>
<dbReference type="SUPFAM" id="SSF56801">
    <property type="entry name" value="Acetyl-CoA synthetase-like"/>
    <property type="match status" value="1"/>
</dbReference>
<proteinExistence type="predicted"/>
<dbReference type="AlphaFoldDB" id="A0A1Y5SHT2"/>
<dbReference type="GO" id="GO:0005524">
    <property type="term" value="F:ATP binding"/>
    <property type="evidence" value="ECO:0007669"/>
    <property type="project" value="InterPro"/>
</dbReference>
<evidence type="ECO:0000259" key="3">
    <source>
        <dbReference type="Pfam" id="PF13193"/>
    </source>
</evidence>
<dbReference type="InterPro" id="IPR000873">
    <property type="entry name" value="AMP-dep_synth/lig_dom"/>
</dbReference>
<dbReference type="InterPro" id="IPR011957">
    <property type="entry name" value="Benz_CoA_lig"/>
</dbReference>